<evidence type="ECO:0000313" key="3">
    <source>
        <dbReference type="Proteomes" id="UP000560000"/>
    </source>
</evidence>
<evidence type="ECO:0000256" key="1">
    <source>
        <dbReference type="SAM" id="Phobius"/>
    </source>
</evidence>
<accession>A0A841KPR7</accession>
<comment type="caution">
    <text evidence="2">The sequence shown here is derived from an EMBL/GenBank/DDBJ whole genome shotgun (WGS) entry which is preliminary data.</text>
</comment>
<keyword evidence="1" id="KW-0812">Transmembrane</keyword>
<reference evidence="2 3" key="1">
    <citation type="submission" date="2020-08" db="EMBL/GenBank/DDBJ databases">
        <title>Genomic Encyclopedia of Type Strains, Phase IV (KMG-IV): sequencing the most valuable type-strain genomes for metagenomic binning, comparative biology and taxonomic classification.</title>
        <authorList>
            <person name="Goeker M."/>
        </authorList>
    </citation>
    <scope>NUCLEOTIDE SEQUENCE [LARGE SCALE GENOMIC DNA]</scope>
    <source>
        <strain evidence="2 3">DSM 107085</strain>
    </source>
</reference>
<protein>
    <submittedName>
        <fullName evidence="2">Uncharacterized protein</fullName>
    </submittedName>
</protein>
<keyword evidence="1" id="KW-0472">Membrane</keyword>
<feature type="transmembrane region" description="Helical" evidence="1">
    <location>
        <begin position="31"/>
        <end position="53"/>
    </location>
</feature>
<dbReference type="Proteomes" id="UP000560000">
    <property type="component" value="Unassembled WGS sequence"/>
</dbReference>
<dbReference type="OrthoDB" id="6904246at2"/>
<dbReference type="EMBL" id="JACHET010000001">
    <property type="protein sequence ID" value="MBB6184651.1"/>
    <property type="molecule type" value="Genomic_DNA"/>
</dbReference>
<sequence>MSDYVNVAVLSEARDVDPRWQEKYVFMWRKYLIAAIKHFVCSMLPFAMVAMIATPVCAQSAKDGYTHRIRNARSIKPLGPSLMGDSTNMQDGSTTFTVTDVSIPTNSGLPLSIGRTFRVDSTFQDQMGGVTSYSNSIFPGPWDADIPYMVGTFDAQRGWIGPASDGAYAGTQARCTEGGAGPPAAVGVGDFYRVYYQPESYFSGIYINIPGSGMQEMLRLVAGTPQTIGGHTYYYKTKNNWMVGCVATLKKGAGEGFTVTLPNGTVYTFDWMATRPTTSIVDDSCGQAADVLPTLDALNDGQQQQYCHTNYAVPRVQVFIFATKVTDRFGNTLTYTFDPNIAEHLQKIQSSDGGEIDLTYGANNVSKITAGSRQWQYVSDTGTYQWDVILPDGSRWSYSYGSNLYQVTKYNSHDVWAGCHINIGTLTTDVSPGAYDTNIVTIKHPSGTIGTFKFRRILHGTRQAEAGCYMWVAGGGWPATSTPIITDPSDYQTASLVEKTLSIPGAASLDWTFKYYPGWTAPYQSKTVEIGPSGIETDYVYGSDHASNFGQLLSESIIDGSNIVRATTYQYLESASGQNFNQWGGGGMSRNYGWGGGFVLKNTPLIQKIITQQSRSFEVDVDTGCPTAEVYCFDSFVRPTKVTESSQ</sequence>
<dbReference type="RefSeq" id="WP_152569201.1">
    <property type="nucleotide sequence ID" value="NZ_JACHET010000001.1"/>
</dbReference>
<dbReference type="AlphaFoldDB" id="A0A841KPR7"/>
<organism evidence="2 3">
    <name type="scientific">Oleiagrimonas soli</name>
    <dbReference type="NCBI Taxonomy" id="1543381"/>
    <lineage>
        <taxon>Bacteria</taxon>
        <taxon>Pseudomonadati</taxon>
        <taxon>Pseudomonadota</taxon>
        <taxon>Gammaproteobacteria</taxon>
        <taxon>Lysobacterales</taxon>
        <taxon>Rhodanobacteraceae</taxon>
        <taxon>Oleiagrimonas</taxon>
    </lineage>
</organism>
<keyword evidence="1" id="KW-1133">Transmembrane helix</keyword>
<gene>
    <name evidence="2" type="ORF">HNQ86_001996</name>
</gene>
<proteinExistence type="predicted"/>
<name>A0A841KPR7_9GAMM</name>
<evidence type="ECO:0000313" key="2">
    <source>
        <dbReference type="EMBL" id="MBB6184651.1"/>
    </source>
</evidence>